<comment type="cofactor">
    <cofactor evidence="1">
        <name>Ca(2+)</name>
        <dbReference type="ChEBI" id="CHEBI:29108"/>
    </cofactor>
</comment>
<dbReference type="GO" id="GO:0020037">
    <property type="term" value="F:heme binding"/>
    <property type="evidence" value="ECO:0007669"/>
    <property type="project" value="InterPro"/>
</dbReference>
<keyword evidence="12" id="KW-0443">Lipid metabolism</keyword>
<comment type="caution">
    <text evidence="14">The sequence shown here is derived from an EMBL/GenBank/DDBJ whole genome shotgun (WGS) entry which is preliminary data.</text>
</comment>
<evidence type="ECO:0000256" key="1">
    <source>
        <dbReference type="ARBA" id="ARBA00001913"/>
    </source>
</evidence>
<evidence type="ECO:0000256" key="7">
    <source>
        <dbReference type="ARBA" id="ARBA00022821"/>
    </source>
</evidence>
<dbReference type="InterPro" id="IPR034815">
    <property type="entry name" value="A_dioxygenase"/>
</dbReference>
<evidence type="ECO:0000256" key="8">
    <source>
        <dbReference type="ARBA" id="ARBA00022832"/>
    </source>
</evidence>
<keyword evidence="17" id="KW-1185">Reference proteome</keyword>
<keyword evidence="3 14" id="KW-0575">Peroxidase</keyword>
<dbReference type="EMBL" id="NAFK01000173">
    <property type="protein sequence ID" value="OSJ23758.1"/>
    <property type="molecule type" value="Genomic_DNA"/>
</dbReference>
<dbReference type="GO" id="GO:0004601">
    <property type="term" value="F:peroxidase activity"/>
    <property type="evidence" value="ECO:0007669"/>
    <property type="project" value="UniProtKB-KW"/>
</dbReference>
<keyword evidence="2" id="KW-0444">Lipid biosynthesis</keyword>
<keyword evidence="4" id="KW-0349">Heme</keyword>
<evidence type="ECO:0000256" key="5">
    <source>
        <dbReference type="ARBA" id="ARBA00022723"/>
    </source>
</evidence>
<evidence type="ECO:0000313" key="15">
    <source>
        <dbReference type="EMBL" id="OSJ23758.1"/>
    </source>
</evidence>
<keyword evidence="8" id="KW-0276">Fatty acid metabolism</keyword>
<organism evidence="14 16">
    <name type="scientific">Bradyrhizobium canariense</name>
    <dbReference type="NCBI Taxonomy" id="255045"/>
    <lineage>
        <taxon>Bacteria</taxon>
        <taxon>Pseudomonadati</taxon>
        <taxon>Pseudomonadota</taxon>
        <taxon>Alphaproteobacteria</taxon>
        <taxon>Hyphomicrobiales</taxon>
        <taxon>Nitrobacteraceae</taxon>
        <taxon>Bradyrhizobium</taxon>
    </lineage>
</organism>
<dbReference type="GO" id="GO:0016702">
    <property type="term" value="F:oxidoreductase activity, acting on single donors with incorporation of molecular oxygen, incorporation of two atoms of oxygen"/>
    <property type="evidence" value="ECO:0007669"/>
    <property type="project" value="TreeGrafter"/>
</dbReference>
<evidence type="ECO:0000256" key="6">
    <source>
        <dbReference type="ARBA" id="ARBA00022767"/>
    </source>
</evidence>
<dbReference type="PROSITE" id="PS50292">
    <property type="entry name" value="PEROXIDASE_3"/>
    <property type="match status" value="1"/>
</dbReference>
<dbReference type="GO" id="GO:0006633">
    <property type="term" value="P:fatty acid biosynthetic process"/>
    <property type="evidence" value="ECO:0007669"/>
    <property type="project" value="UniProtKB-KW"/>
</dbReference>
<dbReference type="GO" id="GO:0006952">
    <property type="term" value="P:defense response"/>
    <property type="evidence" value="ECO:0007669"/>
    <property type="project" value="UniProtKB-KW"/>
</dbReference>
<evidence type="ECO:0000256" key="4">
    <source>
        <dbReference type="ARBA" id="ARBA00022617"/>
    </source>
</evidence>
<dbReference type="EMBL" id="NAFI01000173">
    <property type="protein sequence ID" value="OSJ09793.1"/>
    <property type="molecule type" value="Genomic_DNA"/>
</dbReference>
<dbReference type="InterPro" id="IPR037120">
    <property type="entry name" value="Haem_peroxidase_sf_animal"/>
</dbReference>
<gene>
    <name evidence="15" type="ORF">BST63_28790</name>
    <name evidence="14" type="ORF">BSZ18_17535</name>
</gene>
<dbReference type="InterPro" id="IPR050783">
    <property type="entry name" value="Oxylipin_biosynth_metab"/>
</dbReference>
<proteinExistence type="predicted"/>
<evidence type="ECO:0000313" key="14">
    <source>
        <dbReference type="EMBL" id="OSJ09793.1"/>
    </source>
</evidence>
<dbReference type="Pfam" id="PF03098">
    <property type="entry name" value="An_peroxidase"/>
    <property type="match status" value="1"/>
</dbReference>
<dbReference type="CDD" id="cd09818">
    <property type="entry name" value="PIOX_like"/>
    <property type="match status" value="1"/>
</dbReference>
<evidence type="ECO:0000256" key="10">
    <source>
        <dbReference type="ARBA" id="ARBA00023002"/>
    </source>
</evidence>
<dbReference type="PANTHER" id="PTHR11903:SF11">
    <property type="entry name" value="ALPHA-DIOXYGENASE 1"/>
    <property type="match status" value="1"/>
</dbReference>
<dbReference type="GO" id="GO:0046872">
    <property type="term" value="F:metal ion binding"/>
    <property type="evidence" value="ECO:0007669"/>
    <property type="project" value="UniProtKB-KW"/>
</dbReference>
<dbReference type="AlphaFoldDB" id="A0A1X3EL63"/>
<sequence>MSRENDGFVFHRDLLQWVPDVIYRAVNFFVTWDKLPTLLGAANLSAFRDRLRERNLHHTGYGTTSPRWNTGNDRWRSADGSFNSLDHPRMGMAGARFGRNFALSECVPDSLDDLLEPSPRVISEELLARHEFIPATSLNLLAAAWIQFETHNWFSHGAPKSGNEFKIPLTPNDEWPADERIDDCMKIRRTVCDETPREPWLGATPTFRNLNSHWWDAGQIYGSDRARQMQIRSGADGKIAVGDDGMLPADPVHPGADLTGFNDNWWVGLSLLHNLFAREHNVICDGLKARYPTWKDEALFQHARLINAALIAKIHTVEWTPGILGHPALDFSMHANWSGIPCRVLRAVLGKNSEAAFGIVGSPTDQHSAPYAMTEEFTAVYRLHPLIPENLDVRRLDTTEVTPSNLVHMQGPASRKFMQTHGFANLLYSFGTAHPGAIRLHNFPNFLRRFTKDGQPLLDVAAIDIMRDRERGVPRYNRFRELVGKKRVNTFEEITSIPGAARKMRSIYKGDVDRVDLMVGLLAEDLPDGFGFSDTAFRIFILMASRRLKSDRFFTDDYRAEVYTNFGLDWIHNNGMKSVLLRHMPQLGPALEGVNNAFAPWNVLRG</sequence>
<evidence type="ECO:0000256" key="13">
    <source>
        <dbReference type="ARBA" id="ARBA00023160"/>
    </source>
</evidence>
<dbReference type="Proteomes" id="UP000193884">
    <property type="component" value="Unassembled WGS sequence"/>
</dbReference>
<evidence type="ECO:0000256" key="3">
    <source>
        <dbReference type="ARBA" id="ARBA00022559"/>
    </source>
</evidence>
<dbReference type="SUPFAM" id="SSF48113">
    <property type="entry name" value="Heme-dependent peroxidases"/>
    <property type="match status" value="1"/>
</dbReference>
<dbReference type="RefSeq" id="WP_085353483.1">
    <property type="nucleotide sequence ID" value="NZ_NAEX01000188.1"/>
</dbReference>
<evidence type="ECO:0000313" key="16">
    <source>
        <dbReference type="Proteomes" id="UP000193553"/>
    </source>
</evidence>
<dbReference type="InterPro" id="IPR019791">
    <property type="entry name" value="Haem_peroxidase_animal"/>
</dbReference>
<dbReference type="GO" id="GO:0006979">
    <property type="term" value="P:response to oxidative stress"/>
    <property type="evidence" value="ECO:0007669"/>
    <property type="project" value="InterPro"/>
</dbReference>
<keyword evidence="9" id="KW-0223">Dioxygenase</keyword>
<evidence type="ECO:0000313" key="17">
    <source>
        <dbReference type="Proteomes" id="UP000193884"/>
    </source>
</evidence>
<protein>
    <submittedName>
        <fullName evidence="14">Peroxidase</fullName>
    </submittedName>
</protein>
<keyword evidence="10" id="KW-0560">Oxidoreductase</keyword>
<evidence type="ECO:0000256" key="11">
    <source>
        <dbReference type="ARBA" id="ARBA00023004"/>
    </source>
</evidence>
<evidence type="ECO:0000256" key="2">
    <source>
        <dbReference type="ARBA" id="ARBA00022516"/>
    </source>
</evidence>
<name>A0A1X3EL63_9BRAD</name>
<dbReference type="PRINTS" id="PR00457">
    <property type="entry name" value="ANPEROXIDASE"/>
</dbReference>
<reference evidence="16 17" key="1">
    <citation type="submission" date="2017-03" db="EMBL/GenBank/DDBJ databases">
        <title>Whole genome sequences of fourteen strains of Bradyrhizobium canariense and one strain of Bradyrhizobium japonicum isolated from Lupinus (Papilionoideae: Genisteae) species in Algeria.</title>
        <authorList>
            <person name="Crovadore J."/>
            <person name="Chekireb D."/>
            <person name="Brachmann A."/>
            <person name="Chablais R."/>
            <person name="Cochard B."/>
            <person name="Lefort F."/>
        </authorList>
    </citation>
    <scope>NUCLEOTIDE SEQUENCE [LARGE SCALE GENOMIC DNA]</scope>
    <source>
        <strain evidence="14 16">UBMA195</strain>
        <strain evidence="15 17">UBMAN05</strain>
    </source>
</reference>
<evidence type="ECO:0000256" key="9">
    <source>
        <dbReference type="ARBA" id="ARBA00022964"/>
    </source>
</evidence>
<keyword evidence="11" id="KW-0408">Iron</keyword>
<dbReference type="InterPro" id="IPR010255">
    <property type="entry name" value="Haem_peroxidase_sf"/>
</dbReference>
<dbReference type="Proteomes" id="UP000193553">
    <property type="component" value="Unassembled WGS sequence"/>
</dbReference>
<keyword evidence="6" id="KW-0925">Oxylipin biosynthesis</keyword>
<keyword evidence="5" id="KW-0479">Metal-binding</keyword>
<dbReference type="Gene3D" id="1.10.640.10">
    <property type="entry name" value="Haem peroxidase domain superfamily, animal type"/>
    <property type="match status" value="1"/>
</dbReference>
<accession>A0A1X3EL63</accession>
<keyword evidence="7" id="KW-0611">Plant defense</keyword>
<evidence type="ECO:0000256" key="12">
    <source>
        <dbReference type="ARBA" id="ARBA00023098"/>
    </source>
</evidence>
<dbReference type="OrthoDB" id="9765610at2"/>
<dbReference type="GO" id="GO:0031408">
    <property type="term" value="P:oxylipin biosynthetic process"/>
    <property type="evidence" value="ECO:0007669"/>
    <property type="project" value="UniProtKB-KW"/>
</dbReference>
<dbReference type="PANTHER" id="PTHR11903">
    <property type="entry name" value="PROSTAGLANDIN G/H SYNTHASE"/>
    <property type="match status" value="1"/>
</dbReference>
<keyword evidence="13" id="KW-0275">Fatty acid biosynthesis</keyword>